<accession>A0ABU5MU82</accession>
<name>A0ABU5MU82_9BACT</name>
<comment type="caution">
    <text evidence="2">The sequence shown here is derived from an EMBL/GenBank/DDBJ whole genome shotgun (WGS) entry which is preliminary data.</text>
</comment>
<proteinExistence type="predicted"/>
<feature type="chain" id="PRO_5047376858" evidence="1">
    <location>
        <begin position="23"/>
        <end position="619"/>
    </location>
</feature>
<evidence type="ECO:0000256" key="1">
    <source>
        <dbReference type="SAM" id="SignalP"/>
    </source>
</evidence>
<gene>
    <name evidence="2" type="ORF">P9H32_03975</name>
</gene>
<feature type="signal peptide" evidence="1">
    <location>
        <begin position="1"/>
        <end position="22"/>
    </location>
</feature>
<reference evidence="2 3" key="1">
    <citation type="journal article" date="2024" name="Appl. Environ. Microbiol.">
        <title>Pontiella agarivorans sp. nov., a novel marine anaerobic bacterium capable of degrading macroalgal polysaccharides and fixing nitrogen.</title>
        <authorList>
            <person name="Liu N."/>
            <person name="Kivenson V."/>
            <person name="Peng X."/>
            <person name="Cui Z."/>
            <person name="Lankiewicz T.S."/>
            <person name="Gosselin K.M."/>
            <person name="English C.J."/>
            <person name="Blair E.M."/>
            <person name="O'Malley M.A."/>
            <person name="Valentine D.L."/>
        </authorList>
    </citation>
    <scope>NUCLEOTIDE SEQUENCE [LARGE SCALE GENOMIC DNA]</scope>
    <source>
        <strain evidence="2 3">NLcol2</strain>
    </source>
</reference>
<dbReference type="Proteomes" id="UP001290861">
    <property type="component" value="Unassembled WGS sequence"/>
</dbReference>
<sequence>MKTGYALCTLFGAGLIASQVQAGITFEDDFENYALGDTPSPTNVWVDAGPMTVTNGGVWGSQWVNNVSTGGWGFATLDMPDAAVMTLSFDAYFDTADFGDGYMRMNMVGDLGNLNRLDWGRNWDMRKGTEFSMDKVQHFDVVMNQSGATVAYNGTTIDHNSFAVWVEGSLASPNAGSVGPGGEYTMDQADSENNTLITRIGLWVNSAAVQFDNIEVRDEAYVIQYPWDTVFDYEFDGTDDNTVFSNLGGWDSLNQWGFGFINTNAAGARLVHRPGSTEPEFEVNKKGWNWRGVLHTNGLGRAVVTNETIEFKMDYTLFAHPARETRNGIDFFLTTNNTALADNTAPYEASQQYFGSEPEAQMGFRTKQLNWDVGGDWPDGGFGVSLDPARASDVQVSMSLNAIGVSNLTGGAADIESTPMTITYTAQKTTNSGIWRVGVEVLDANGGVLQSYSDSSYTNQVLYDAVDIYFGMYAYHNAEGEEGAEMDNMRLRILDEAEPVYTAYEDFLITYGILGESKTADGDADGLNNWGEYVFGGNPTNGNDVGTQPVFDADTGNYIFHLIGDHSVIAHVQETDDLVLGTWSTIGTVAVSETNRVLNAYTNNTGSAENKKFLKLLVD</sequence>
<organism evidence="2 3">
    <name type="scientific">Pontiella agarivorans</name>
    <dbReference type="NCBI Taxonomy" id="3038953"/>
    <lineage>
        <taxon>Bacteria</taxon>
        <taxon>Pseudomonadati</taxon>
        <taxon>Kiritimatiellota</taxon>
        <taxon>Kiritimatiellia</taxon>
        <taxon>Kiritimatiellales</taxon>
        <taxon>Pontiellaceae</taxon>
        <taxon>Pontiella</taxon>
    </lineage>
</organism>
<evidence type="ECO:0000313" key="2">
    <source>
        <dbReference type="EMBL" id="MDZ8117773.1"/>
    </source>
</evidence>
<keyword evidence="3" id="KW-1185">Reference proteome</keyword>
<dbReference type="RefSeq" id="WP_322607576.1">
    <property type="nucleotide sequence ID" value="NZ_JARVCO010000004.1"/>
</dbReference>
<keyword evidence="1" id="KW-0732">Signal</keyword>
<dbReference type="EMBL" id="JARVCO010000004">
    <property type="protein sequence ID" value="MDZ8117773.1"/>
    <property type="molecule type" value="Genomic_DNA"/>
</dbReference>
<evidence type="ECO:0000313" key="3">
    <source>
        <dbReference type="Proteomes" id="UP001290861"/>
    </source>
</evidence>
<protein>
    <submittedName>
        <fullName evidence="2">Uncharacterized protein</fullName>
    </submittedName>
</protein>